<protein>
    <submittedName>
        <fullName evidence="8">OmpA family protein</fullName>
    </submittedName>
</protein>
<evidence type="ECO:0000256" key="5">
    <source>
        <dbReference type="SAM" id="MobiDB-lite"/>
    </source>
</evidence>
<dbReference type="InterPro" id="IPR036737">
    <property type="entry name" value="OmpA-like_sf"/>
</dbReference>
<dbReference type="SUPFAM" id="SSF82171">
    <property type="entry name" value="DPP6 N-terminal domain-like"/>
    <property type="match status" value="1"/>
</dbReference>
<comment type="subcellular location">
    <subcellularLocation>
        <location evidence="1">Cell outer membrane</location>
    </subcellularLocation>
</comment>
<organism evidence="8 9">
    <name type="scientific">Rhodocytophaga aerolata</name>
    <dbReference type="NCBI Taxonomy" id="455078"/>
    <lineage>
        <taxon>Bacteria</taxon>
        <taxon>Pseudomonadati</taxon>
        <taxon>Bacteroidota</taxon>
        <taxon>Cytophagia</taxon>
        <taxon>Cytophagales</taxon>
        <taxon>Rhodocytophagaceae</taxon>
        <taxon>Rhodocytophaga</taxon>
    </lineage>
</organism>
<evidence type="ECO:0000256" key="1">
    <source>
        <dbReference type="ARBA" id="ARBA00004442"/>
    </source>
</evidence>
<dbReference type="Gene3D" id="3.30.1330.60">
    <property type="entry name" value="OmpA-like domain"/>
    <property type="match status" value="1"/>
</dbReference>
<sequence length="774" mass="86120">MHKKVYTTSILIIFLGLFSVHLQAQSKSAIAKTDKADKFFLINDFASALPIYLDLDKTESKDALTNFRIGLCYFSTTDEKQKALPYFEYARQHKNERIPDKIHQYLGQLYHLTYQFDKAIASFSAYKKTLAKNDAKLAETERQLQICRNAQQLIKDTLNVFIQNVGAPINTNFTEYGPVISADESVLLYTSLRPQQAAKKPGATGTLTETEDIAIAYKKDGSWSAPKSIGLNAKTNIGSVGLSPDGQHLLIYMGGQTNNGDIYSCEMQGDNWTNPVKLSSKINSTSQESSASLTPDQKTMYFSSNRPGGFGGQDVYVIRKNNSGEWGDPVNLGPMINTPYDEDSPFIHPDGQTLYFSSNGHNTMGGSDIFKTVNKGKSWTMPVNMGYPINTVYNDNYFVLSADGKKGYYSSNRPGGLGGQDIYFLGIPEEQGVVPLTMMKGKIITGDKQVPVKIQIIEKESGEVIKNVYNPNSKTGQYLVIFPPGKSYDMVIEAKGYMPYLVNVCIPNQNYFYELYQEIRMKGIVEAGKQIGQEVSIKNVFYDITKDSTLIDPAKFGKDKLDLYELMDNIIAASDSVALDYLLNMMYNENAVDLTKIPNEPLTGTYYYSDNEGKLQPVVINGETIYTLPAFNITGDQVVKVEPAKKEEKQKITKETVIKPNLTYIIFFDTDKTNLKSDAMPELEKVYAYLKNNSGYAITIAGYADADGTAEHNLQISEKRAKAVAGYLTSKGIPSARVSAKGMGQTPEARKDEAEQAKKNHRKAEIMMVELPKN</sequence>
<evidence type="ECO:0000256" key="2">
    <source>
        <dbReference type="ARBA" id="ARBA00023136"/>
    </source>
</evidence>
<keyword evidence="3" id="KW-0998">Cell outer membrane</keyword>
<evidence type="ECO:0000259" key="7">
    <source>
        <dbReference type="PROSITE" id="PS51123"/>
    </source>
</evidence>
<proteinExistence type="predicted"/>
<dbReference type="SUPFAM" id="SSF48452">
    <property type="entry name" value="TPR-like"/>
    <property type="match status" value="1"/>
</dbReference>
<evidence type="ECO:0000256" key="6">
    <source>
        <dbReference type="SAM" id="SignalP"/>
    </source>
</evidence>
<dbReference type="Pfam" id="PF07676">
    <property type="entry name" value="PD40"/>
    <property type="match status" value="3"/>
</dbReference>
<dbReference type="InterPro" id="IPR011042">
    <property type="entry name" value="6-blade_b-propeller_TolB-like"/>
</dbReference>
<reference evidence="8" key="1">
    <citation type="submission" date="2023-07" db="EMBL/GenBank/DDBJ databases">
        <title>The genome sequence of Rhodocytophaga aerolata KACC 12507.</title>
        <authorList>
            <person name="Zhang X."/>
        </authorList>
    </citation>
    <scope>NUCLEOTIDE SEQUENCE</scope>
    <source>
        <strain evidence="8">KACC 12507</strain>
    </source>
</reference>
<dbReference type="InterPro" id="IPR011659">
    <property type="entry name" value="WD40"/>
</dbReference>
<evidence type="ECO:0000313" key="9">
    <source>
        <dbReference type="Proteomes" id="UP001168528"/>
    </source>
</evidence>
<feature type="chain" id="PRO_5046666052" evidence="6">
    <location>
        <begin position="25"/>
        <end position="774"/>
    </location>
</feature>
<feature type="signal peptide" evidence="6">
    <location>
        <begin position="1"/>
        <end position="24"/>
    </location>
</feature>
<evidence type="ECO:0000256" key="3">
    <source>
        <dbReference type="ARBA" id="ARBA00023237"/>
    </source>
</evidence>
<dbReference type="EMBL" id="JAUKPO010000016">
    <property type="protein sequence ID" value="MDO1449082.1"/>
    <property type="molecule type" value="Genomic_DNA"/>
</dbReference>
<dbReference type="Pfam" id="PF00691">
    <property type="entry name" value="OmpA"/>
    <property type="match status" value="1"/>
</dbReference>
<dbReference type="PANTHER" id="PTHR30329">
    <property type="entry name" value="STATOR ELEMENT OF FLAGELLAR MOTOR COMPLEX"/>
    <property type="match status" value="1"/>
</dbReference>
<dbReference type="SUPFAM" id="SSF103088">
    <property type="entry name" value="OmpA-like"/>
    <property type="match status" value="1"/>
</dbReference>
<keyword evidence="2 4" id="KW-0472">Membrane</keyword>
<accession>A0ABT8REB2</accession>
<keyword evidence="6" id="KW-0732">Signal</keyword>
<gene>
    <name evidence="8" type="ORF">Q0590_22590</name>
</gene>
<dbReference type="Gene3D" id="2.120.10.30">
    <property type="entry name" value="TolB, C-terminal domain"/>
    <property type="match status" value="1"/>
</dbReference>
<evidence type="ECO:0000313" key="8">
    <source>
        <dbReference type="EMBL" id="MDO1449082.1"/>
    </source>
</evidence>
<evidence type="ECO:0000256" key="4">
    <source>
        <dbReference type="PROSITE-ProRule" id="PRU00473"/>
    </source>
</evidence>
<feature type="domain" description="OmpA-like" evidence="7">
    <location>
        <begin position="655"/>
        <end position="772"/>
    </location>
</feature>
<dbReference type="Gene3D" id="1.25.40.10">
    <property type="entry name" value="Tetratricopeptide repeat domain"/>
    <property type="match status" value="1"/>
</dbReference>
<dbReference type="RefSeq" id="WP_302039884.1">
    <property type="nucleotide sequence ID" value="NZ_JAUKPO010000016.1"/>
</dbReference>
<dbReference type="InterPro" id="IPR050330">
    <property type="entry name" value="Bact_OuterMem_StrucFunc"/>
</dbReference>
<name>A0ABT8REB2_9BACT</name>
<feature type="region of interest" description="Disordered" evidence="5">
    <location>
        <begin position="738"/>
        <end position="761"/>
    </location>
</feature>
<dbReference type="InterPro" id="IPR011990">
    <property type="entry name" value="TPR-like_helical_dom_sf"/>
</dbReference>
<dbReference type="PROSITE" id="PS51123">
    <property type="entry name" value="OMPA_2"/>
    <property type="match status" value="1"/>
</dbReference>
<dbReference type="InterPro" id="IPR006664">
    <property type="entry name" value="OMP_bac"/>
</dbReference>
<dbReference type="CDD" id="cd07185">
    <property type="entry name" value="OmpA_C-like"/>
    <property type="match status" value="1"/>
</dbReference>
<dbReference type="Proteomes" id="UP001168528">
    <property type="component" value="Unassembled WGS sequence"/>
</dbReference>
<comment type="caution">
    <text evidence="8">The sequence shown here is derived from an EMBL/GenBank/DDBJ whole genome shotgun (WGS) entry which is preliminary data.</text>
</comment>
<feature type="compositionally biased region" description="Basic and acidic residues" evidence="5">
    <location>
        <begin position="748"/>
        <end position="758"/>
    </location>
</feature>
<dbReference type="PRINTS" id="PR01021">
    <property type="entry name" value="OMPADOMAIN"/>
</dbReference>
<keyword evidence="9" id="KW-1185">Reference proteome</keyword>
<dbReference type="PANTHER" id="PTHR30329:SF21">
    <property type="entry name" value="LIPOPROTEIN YIAD-RELATED"/>
    <property type="match status" value="1"/>
</dbReference>
<dbReference type="InterPro" id="IPR006665">
    <property type="entry name" value="OmpA-like"/>
</dbReference>